<accession>A0ABD3VMW5</accession>
<evidence type="ECO:0000313" key="3">
    <source>
        <dbReference type="Proteomes" id="UP001634394"/>
    </source>
</evidence>
<evidence type="ECO:0000313" key="2">
    <source>
        <dbReference type="EMBL" id="KAL3862989.1"/>
    </source>
</evidence>
<reference evidence="1 3" key="1">
    <citation type="submission" date="2024-11" db="EMBL/GenBank/DDBJ databases">
        <title>Chromosome-level genome assembly of the freshwater bivalve Anodonta woodiana.</title>
        <authorList>
            <person name="Chen X."/>
        </authorList>
    </citation>
    <scope>NUCLEOTIDE SEQUENCE [LARGE SCALE GENOMIC DNA]</scope>
    <source>
        <strain evidence="1">MN2024</strain>
        <tissue evidence="1">Gills</tissue>
    </source>
</reference>
<comment type="caution">
    <text evidence="1">The sequence shown here is derived from an EMBL/GenBank/DDBJ whole genome shotgun (WGS) entry which is preliminary data.</text>
</comment>
<dbReference type="Proteomes" id="UP001634394">
    <property type="component" value="Unassembled WGS sequence"/>
</dbReference>
<dbReference type="InterPro" id="IPR046341">
    <property type="entry name" value="SET_dom_sf"/>
</dbReference>
<name>A0ABD3VMW5_SINWO</name>
<evidence type="ECO:0000313" key="1">
    <source>
        <dbReference type="EMBL" id="KAL3862939.1"/>
    </source>
</evidence>
<proteinExistence type="predicted"/>
<dbReference type="EMBL" id="JBJQND010000010">
    <property type="protein sequence ID" value="KAL3862989.1"/>
    <property type="molecule type" value="Genomic_DNA"/>
</dbReference>
<gene>
    <name evidence="1" type="ORF">ACJMK2_004722</name>
    <name evidence="2" type="ORF">ACJMK2_004771</name>
</gene>
<keyword evidence="3" id="KW-1185">Reference proteome</keyword>
<organism evidence="1 3">
    <name type="scientific">Sinanodonta woodiana</name>
    <name type="common">Chinese pond mussel</name>
    <name type="synonym">Anodonta woodiana</name>
    <dbReference type="NCBI Taxonomy" id="1069815"/>
    <lineage>
        <taxon>Eukaryota</taxon>
        <taxon>Metazoa</taxon>
        <taxon>Spiralia</taxon>
        <taxon>Lophotrochozoa</taxon>
        <taxon>Mollusca</taxon>
        <taxon>Bivalvia</taxon>
        <taxon>Autobranchia</taxon>
        <taxon>Heteroconchia</taxon>
        <taxon>Palaeoheterodonta</taxon>
        <taxon>Unionida</taxon>
        <taxon>Unionoidea</taxon>
        <taxon>Unionidae</taxon>
        <taxon>Unioninae</taxon>
        <taxon>Sinanodonta</taxon>
    </lineage>
</organism>
<sequence length="87" mass="9866">MFDDCLDNTYRQNMYFLNSRQKAYCIDGSSPCSCHQIPTDQMTGRCIQHSAQGANFISGIVWVDAHPHIIFEAIHTIKQGDVIKFDA</sequence>
<dbReference type="EMBL" id="JBJQND010000010">
    <property type="protein sequence ID" value="KAL3862939.1"/>
    <property type="molecule type" value="Genomic_DNA"/>
</dbReference>
<protein>
    <submittedName>
        <fullName evidence="1">Uncharacterized protein</fullName>
    </submittedName>
</protein>
<dbReference type="AlphaFoldDB" id="A0ABD3VMW5"/>
<feature type="non-terminal residue" evidence="1">
    <location>
        <position position="87"/>
    </location>
</feature>
<dbReference type="Gene3D" id="2.170.270.10">
    <property type="entry name" value="SET domain"/>
    <property type="match status" value="1"/>
</dbReference>